<gene>
    <name evidence="7" type="ORF">P3X46_006023</name>
</gene>
<evidence type="ECO:0000313" key="7">
    <source>
        <dbReference type="EMBL" id="KAJ9181982.1"/>
    </source>
</evidence>
<dbReference type="EMBL" id="JARPOI010000004">
    <property type="protein sequence ID" value="KAJ9181982.1"/>
    <property type="molecule type" value="Genomic_DNA"/>
</dbReference>
<feature type="transmembrane region" description="Helical" evidence="5">
    <location>
        <begin position="332"/>
        <end position="354"/>
    </location>
</feature>
<dbReference type="Gene3D" id="3.30.40.10">
    <property type="entry name" value="Zinc/RING finger domain, C3HC4 (zinc finger)"/>
    <property type="match status" value="1"/>
</dbReference>
<protein>
    <recommendedName>
        <fullName evidence="6">RING-CH-type domain-containing protein</fullName>
    </recommendedName>
</protein>
<accession>A0ABQ9MNW1</accession>
<evidence type="ECO:0000256" key="1">
    <source>
        <dbReference type="ARBA" id="ARBA00022723"/>
    </source>
</evidence>
<evidence type="ECO:0000259" key="6">
    <source>
        <dbReference type="PROSITE" id="PS51292"/>
    </source>
</evidence>
<keyword evidence="3" id="KW-0862">Zinc</keyword>
<dbReference type="PROSITE" id="PS51292">
    <property type="entry name" value="ZF_RING_CH"/>
    <property type="match status" value="1"/>
</dbReference>
<dbReference type="PANTHER" id="PTHR46158">
    <property type="entry name" value="OS02G0165000 PROTEIN"/>
    <property type="match status" value="1"/>
</dbReference>
<keyword evidence="5" id="KW-1133">Transmembrane helix</keyword>
<feature type="transmembrane region" description="Helical" evidence="5">
    <location>
        <begin position="360"/>
        <end position="379"/>
    </location>
</feature>
<keyword evidence="1" id="KW-0479">Metal-binding</keyword>
<feature type="transmembrane region" description="Helical" evidence="5">
    <location>
        <begin position="386"/>
        <end position="409"/>
    </location>
</feature>
<feature type="region of interest" description="Disordered" evidence="4">
    <location>
        <begin position="1"/>
        <end position="78"/>
    </location>
</feature>
<name>A0ABQ9MNW1_HEVBR</name>
<dbReference type="CDD" id="cd16495">
    <property type="entry name" value="RING_CH-C4HC3_MARCH"/>
    <property type="match status" value="1"/>
</dbReference>
<keyword evidence="5" id="KW-0472">Membrane</keyword>
<dbReference type="Pfam" id="PF12906">
    <property type="entry name" value="RINGv"/>
    <property type="match status" value="1"/>
</dbReference>
<evidence type="ECO:0000256" key="5">
    <source>
        <dbReference type="SAM" id="Phobius"/>
    </source>
</evidence>
<keyword evidence="5" id="KW-0812">Transmembrane</keyword>
<comment type="caution">
    <text evidence="7">The sequence shown here is derived from an EMBL/GenBank/DDBJ whole genome shotgun (WGS) entry which is preliminary data.</text>
</comment>
<evidence type="ECO:0000256" key="2">
    <source>
        <dbReference type="ARBA" id="ARBA00022771"/>
    </source>
</evidence>
<evidence type="ECO:0000256" key="4">
    <source>
        <dbReference type="SAM" id="MobiDB-lite"/>
    </source>
</evidence>
<feature type="compositionally biased region" description="Low complexity" evidence="4">
    <location>
        <begin position="68"/>
        <end position="78"/>
    </location>
</feature>
<feature type="transmembrane region" description="Helical" evidence="5">
    <location>
        <begin position="301"/>
        <end position="320"/>
    </location>
</feature>
<keyword evidence="8" id="KW-1185">Reference proteome</keyword>
<dbReference type="InterPro" id="IPR011016">
    <property type="entry name" value="Znf_RING-CH"/>
</dbReference>
<dbReference type="Proteomes" id="UP001174677">
    <property type="component" value="Chromosome 4"/>
</dbReference>
<proteinExistence type="predicted"/>
<evidence type="ECO:0000313" key="8">
    <source>
        <dbReference type="Proteomes" id="UP001174677"/>
    </source>
</evidence>
<feature type="domain" description="RING-CH-type" evidence="6">
    <location>
        <begin position="210"/>
        <end position="271"/>
    </location>
</feature>
<dbReference type="SMART" id="SM00744">
    <property type="entry name" value="RINGv"/>
    <property type="match status" value="1"/>
</dbReference>
<reference evidence="7" key="1">
    <citation type="journal article" date="2023" name="Plant Biotechnol. J.">
        <title>Chromosome-level wild Hevea brasiliensis genome provides new tools for genomic-assisted breeding and valuable loci to elevate rubber yield.</title>
        <authorList>
            <person name="Cheng H."/>
            <person name="Song X."/>
            <person name="Hu Y."/>
            <person name="Wu T."/>
            <person name="Yang Q."/>
            <person name="An Z."/>
            <person name="Feng S."/>
            <person name="Deng Z."/>
            <person name="Wu W."/>
            <person name="Zeng X."/>
            <person name="Tu M."/>
            <person name="Wang X."/>
            <person name="Huang H."/>
        </authorList>
    </citation>
    <scope>NUCLEOTIDE SEQUENCE</scope>
    <source>
        <strain evidence="7">MT/VB/25A 57/8</strain>
    </source>
</reference>
<dbReference type="PANTHER" id="PTHR46158:SF11">
    <property type="entry name" value="ZINC FINGER PROTEIN"/>
    <property type="match status" value="1"/>
</dbReference>
<evidence type="ECO:0000256" key="3">
    <source>
        <dbReference type="ARBA" id="ARBA00022833"/>
    </source>
</evidence>
<keyword evidence="2" id="KW-0863">Zinc-finger</keyword>
<dbReference type="InterPro" id="IPR013083">
    <property type="entry name" value="Znf_RING/FYVE/PHD"/>
</dbReference>
<sequence length="425" mass="46218">MQATQAANNGVAEIPSQGVLKHMEPSNEEVSTPEPGGRRLDLSVQIPPRPIGFGTSRSGKGLIHSQNSSKGSSSSGGLLRGLSFKKKGVVVVPDGETERSFLINSDPTTAPDSPVMASLRSAWKRCTSLPVKPASNLSPSVSTPISARMHGESHKTSKGAAQGVVSRSLSVPGQNIVIVRSSSFAARNENDVTNPSNDQISVPVEVDDEEIPEEEAVCRICLDVCEEGNTLKMECSCKGALQLVHEECAVRWFSTKGNKSCDVCGQEVKNLPVTLLRVTTSAQSNNRQEQSNHLRSQSISAWQDFVVLVLISTICYFFFLEQLLIHDMKTQAVTIAAPFAFTLGLLASIFAVILAIREYIWTYAALEFALIAVFVHLFYSMIHLRAIYAILVSSVLGFGISMTLNSLYIQYYAWRVRVAQNPSPV</sequence>
<dbReference type="SUPFAM" id="SSF57850">
    <property type="entry name" value="RING/U-box"/>
    <property type="match status" value="1"/>
</dbReference>
<organism evidence="7 8">
    <name type="scientific">Hevea brasiliensis</name>
    <name type="common">Para rubber tree</name>
    <name type="synonym">Siphonia brasiliensis</name>
    <dbReference type="NCBI Taxonomy" id="3981"/>
    <lineage>
        <taxon>Eukaryota</taxon>
        <taxon>Viridiplantae</taxon>
        <taxon>Streptophyta</taxon>
        <taxon>Embryophyta</taxon>
        <taxon>Tracheophyta</taxon>
        <taxon>Spermatophyta</taxon>
        <taxon>Magnoliopsida</taxon>
        <taxon>eudicotyledons</taxon>
        <taxon>Gunneridae</taxon>
        <taxon>Pentapetalae</taxon>
        <taxon>rosids</taxon>
        <taxon>fabids</taxon>
        <taxon>Malpighiales</taxon>
        <taxon>Euphorbiaceae</taxon>
        <taxon>Crotonoideae</taxon>
        <taxon>Micrandreae</taxon>
        <taxon>Hevea</taxon>
    </lineage>
</organism>